<sequence>MTTPRTEEAANSIENVKIMDCLAKMVREFAKHQETQNVLVSKLNAIEVKLDNVQQLGGASNYQEDDESDHLLLPLGDIGAMKPFEESLKDKDKYYKLVRGRTSKL</sequence>
<reference evidence="1 2" key="1">
    <citation type="submission" date="2016-03" db="EMBL/GenBank/DDBJ databases">
        <title>EvidentialGene: Evidence-directed Construction of Genes on Genomes.</title>
        <authorList>
            <person name="Gilbert D.G."/>
            <person name="Choi J.-H."/>
            <person name="Mockaitis K."/>
            <person name="Colbourne J."/>
            <person name="Pfrender M."/>
        </authorList>
    </citation>
    <scope>NUCLEOTIDE SEQUENCE [LARGE SCALE GENOMIC DNA]</scope>
    <source>
        <strain evidence="1 2">Xinb3</strain>
        <tissue evidence="1">Complete organism</tissue>
    </source>
</reference>
<dbReference type="OrthoDB" id="6394684at2759"/>
<evidence type="ECO:0000313" key="1">
    <source>
        <dbReference type="EMBL" id="KZS00079.1"/>
    </source>
</evidence>
<name>A0A164HFK3_9CRUS</name>
<keyword evidence="2" id="KW-1185">Reference proteome</keyword>
<evidence type="ECO:0000313" key="2">
    <source>
        <dbReference type="Proteomes" id="UP000076858"/>
    </source>
</evidence>
<dbReference type="AlphaFoldDB" id="A0A164HFK3"/>
<accession>A0A164HFK3</accession>
<dbReference type="EMBL" id="LRGB01011693">
    <property type="protein sequence ID" value="KZS00079.1"/>
    <property type="molecule type" value="Genomic_DNA"/>
</dbReference>
<protein>
    <submittedName>
        <fullName evidence="1">Uncharacterized protein</fullName>
    </submittedName>
</protein>
<comment type="caution">
    <text evidence="1">The sequence shown here is derived from an EMBL/GenBank/DDBJ whole genome shotgun (WGS) entry which is preliminary data.</text>
</comment>
<gene>
    <name evidence="1" type="ORF">APZ42_003770</name>
</gene>
<proteinExistence type="predicted"/>
<dbReference type="Proteomes" id="UP000076858">
    <property type="component" value="Unassembled WGS sequence"/>
</dbReference>
<organism evidence="1 2">
    <name type="scientific">Daphnia magna</name>
    <dbReference type="NCBI Taxonomy" id="35525"/>
    <lineage>
        <taxon>Eukaryota</taxon>
        <taxon>Metazoa</taxon>
        <taxon>Ecdysozoa</taxon>
        <taxon>Arthropoda</taxon>
        <taxon>Crustacea</taxon>
        <taxon>Branchiopoda</taxon>
        <taxon>Diplostraca</taxon>
        <taxon>Cladocera</taxon>
        <taxon>Anomopoda</taxon>
        <taxon>Daphniidae</taxon>
        <taxon>Daphnia</taxon>
    </lineage>
</organism>